<feature type="region of interest" description="Disordered" evidence="14">
    <location>
        <begin position="1"/>
        <end position="29"/>
    </location>
</feature>
<evidence type="ECO:0000313" key="18">
    <source>
        <dbReference type="Proteomes" id="UP001211065"/>
    </source>
</evidence>
<dbReference type="EC" id="2.4.1.109" evidence="4"/>
<proteinExistence type="inferred from homology"/>
<feature type="transmembrane region" description="Helical" evidence="15">
    <location>
        <begin position="511"/>
        <end position="531"/>
    </location>
</feature>
<evidence type="ECO:0000256" key="15">
    <source>
        <dbReference type="SAM" id="Phobius"/>
    </source>
</evidence>
<keyword evidence="10 15" id="KW-1133">Transmembrane helix</keyword>
<evidence type="ECO:0000256" key="4">
    <source>
        <dbReference type="ARBA" id="ARBA00012839"/>
    </source>
</evidence>
<dbReference type="SMART" id="SM00472">
    <property type="entry name" value="MIR"/>
    <property type="match status" value="3"/>
</dbReference>
<keyword evidence="6" id="KW-0808">Transferase</keyword>
<feature type="transmembrane region" description="Helical" evidence="15">
    <location>
        <begin position="265"/>
        <end position="283"/>
    </location>
</feature>
<evidence type="ECO:0000256" key="6">
    <source>
        <dbReference type="ARBA" id="ARBA00022679"/>
    </source>
</evidence>
<dbReference type="AlphaFoldDB" id="A0AAD5XUB6"/>
<comment type="catalytic activity">
    <reaction evidence="13">
        <text>a di-trans,poly-cis-dolichyl beta-D-mannosyl phosphate + L-seryl-[protein] = 3-O-(alpha-D-mannosyl)-L-seryl-[protein] + a di-trans,poly-cis-dolichyl phosphate + H(+)</text>
        <dbReference type="Rhea" id="RHEA:17377"/>
        <dbReference type="Rhea" id="RHEA-COMP:9863"/>
        <dbReference type="Rhea" id="RHEA-COMP:13546"/>
        <dbReference type="Rhea" id="RHEA-COMP:19498"/>
        <dbReference type="Rhea" id="RHEA-COMP:19501"/>
        <dbReference type="ChEBI" id="CHEBI:15378"/>
        <dbReference type="ChEBI" id="CHEBI:29999"/>
        <dbReference type="ChEBI" id="CHEBI:57683"/>
        <dbReference type="ChEBI" id="CHEBI:58211"/>
        <dbReference type="ChEBI" id="CHEBI:137321"/>
        <dbReference type="EC" id="2.4.1.109"/>
    </reaction>
</comment>
<accession>A0AAD5XUB6</accession>
<organism evidence="17 18">
    <name type="scientific">Clydaea vesicula</name>
    <dbReference type="NCBI Taxonomy" id="447962"/>
    <lineage>
        <taxon>Eukaryota</taxon>
        <taxon>Fungi</taxon>
        <taxon>Fungi incertae sedis</taxon>
        <taxon>Chytridiomycota</taxon>
        <taxon>Chytridiomycota incertae sedis</taxon>
        <taxon>Chytridiomycetes</taxon>
        <taxon>Lobulomycetales</taxon>
        <taxon>Lobulomycetaceae</taxon>
        <taxon>Clydaea</taxon>
    </lineage>
</organism>
<feature type="domain" description="MIR" evidence="16">
    <location>
        <begin position="388"/>
        <end position="447"/>
    </location>
</feature>
<evidence type="ECO:0000256" key="5">
    <source>
        <dbReference type="ARBA" id="ARBA00022676"/>
    </source>
</evidence>
<feature type="transmembrane region" description="Helical" evidence="15">
    <location>
        <begin position="51"/>
        <end position="69"/>
    </location>
</feature>
<comment type="catalytic activity">
    <reaction evidence="12">
        <text>a di-trans,poly-cis-dolichyl beta-D-mannosyl phosphate + L-threonyl-[protein] = 3-O-(alpha-D-mannosyl)-L-threonyl-[protein] + a di-trans,poly-cis-dolichyl phosphate + H(+)</text>
        <dbReference type="Rhea" id="RHEA:53396"/>
        <dbReference type="Rhea" id="RHEA-COMP:11060"/>
        <dbReference type="Rhea" id="RHEA-COMP:13547"/>
        <dbReference type="Rhea" id="RHEA-COMP:19498"/>
        <dbReference type="Rhea" id="RHEA-COMP:19501"/>
        <dbReference type="ChEBI" id="CHEBI:15378"/>
        <dbReference type="ChEBI" id="CHEBI:30013"/>
        <dbReference type="ChEBI" id="CHEBI:57683"/>
        <dbReference type="ChEBI" id="CHEBI:58211"/>
        <dbReference type="ChEBI" id="CHEBI:137323"/>
        <dbReference type="EC" id="2.4.1.109"/>
    </reaction>
</comment>
<dbReference type="PANTHER" id="PTHR10050:SF50">
    <property type="entry name" value="DOLICHYL-PHOSPHATE-MANNOSE--PROTEIN MANNOSYLTRANSFERASE 1-RELATED"/>
    <property type="match status" value="1"/>
</dbReference>
<comment type="caution">
    <text evidence="17">The sequence shown here is derived from an EMBL/GenBank/DDBJ whole genome shotgun (WGS) entry which is preliminary data.</text>
</comment>
<evidence type="ECO:0000259" key="16">
    <source>
        <dbReference type="PROSITE" id="PS50919"/>
    </source>
</evidence>
<keyword evidence="8" id="KW-0677">Repeat</keyword>
<evidence type="ECO:0000256" key="14">
    <source>
        <dbReference type="SAM" id="MobiDB-lite"/>
    </source>
</evidence>
<dbReference type="Gene3D" id="2.80.10.50">
    <property type="match status" value="1"/>
</dbReference>
<feature type="transmembrane region" description="Helical" evidence="15">
    <location>
        <begin position="171"/>
        <end position="192"/>
    </location>
</feature>
<evidence type="ECO:0000256" key="8">
    <source>
        <dbReference type="ARBA" id="ARBA00022737"/>
    </source>
</evidence>
<feature type="transmembrane region" description="Helical" evidence="15">
    <location>
        <begin position="139"/>
        <end position="159"/>
    </location>
</feature>
<dbReference type="InterPro" id="IPR016093">
    <property type="entry name" value="MIR_motif"/>
</dbReference>
<name>A0AAD5XUB6_9FUNG</name>
<dbReference type="SUPFAM" id="SSF82109">
    <property type="entry name" value="MIR domain"/>
    <property type="match status" value="1"/>
</dbReference>
<evidence type="ECO:0000256" key="12">
    <source>
        <dbReference type="ARBA" id="ARBA00045085"/>
    </source>
</evidence>
<evidence type="ECO:0000256" key="1">
    <source>
        <dbReference type="ARBA" id="ARBA00004477"/>
    </source>
</evidence>
<dbReference type="PROSITE" id="PS50919">
    <property type="entry name" value="MIR"/>
    <property type="match status" value="3"/>
</dbReference>
<dbReference type="InterPro" id="IPR036300">
    <property type="entry name" value="MIR_dom_sf"/>
</dbReference>
<feature type="domain" description="MIR" evidence="16">
    <location>
        <begin position="450"/>
        <end position="505"/>
    </location>
</feature>
<dbReference type="InterPro" id="IPR027005">
    <property type="entry name" value="PMT-like"/>
</dbReference>
<feature type="domain" description="MIR" evidence="16">
    <location>
        <begin position="318"/>
        <end position="372"/>
    </location>
</feature>
<dbReference type="Pfam" id="PF02815">
    <property type="entry name" value="MIR"/>
    <property type="match status" value="1"/>
</dbReference>
<gene>
    <name evidence="17" type="ORF">HK099_006372</name>
</gene>
<dbReference type="EMBL" id="JADGJW010000543">
    <property type="protein sequence ID" value="KAJ3215440.1"/>
    <property type="molecule type" value="Genomic_DNA"/>
</dbReference>
<comment type="pathway">
    <text evidence="2">Protein modification; protein glycosylation.</text>
</comment>
<dbReference type="GO" id="GO:0004169">
    <property type="term" value="F:dolichyl-phosphate-mannose-protein mannosyltransferase activity"/>
    <property type="evidence" value="ECO:0007669"/>
    <property type="project" value="UniProtKB-EC"/>
</dbReference>
<evidence type="ECO:0000256" key="13">
    <source>
        <dbReference type="ARBA" id="ARBA00045102"/>
    </source>
</evidence>
<evidence type="ECO:0000256" key="10">
    <source>
        <dbReference type="ARBA" id="ARBA00022989"/>
    </source>
</evidence>
<keyword evidence="5" id="KW-0328">Glycosyltransferase</keyword>
<keyword evidence="7 15" id="KW-0812">Transmembrane</keyword>
<keyword evidence="18" id="KW-1185">Reference proteome</keyword>
<dbReference type="Pfam" id="PF02366">
    <property type="entry name" value="PMT"/>
    <property type="match status" value="1"/>
</dbReference>
<sequence>MGDELRQRKNLPQKIYDGGNNDDEVYSSDQIDDSKLERKEKVFYYAGNKDIRFKTLSILTIIALFIRLFQISHPEQVVFDEVHFGGFASKYIKGQFFMDVHPPLGKLLIAASGLAAGFNGSFDFKEIGMDYIEPRVPYVAMRLLPGILGVGLVPISYITMRNMGASEANSILAAIMVLFENGLAWYIFFVALSAMMWTDFLANQDEPFTLNWWYPLGMSGISIGLAVSVKWVGLFVIATVGVSTLKNLWDLIDEKITFNTFSKHFLARALCLIVLPATVYMAIFKIHFLVLANGGSGNGFMSPEFQATLGGIAKINAFEDVGYYSEIYLRHDGTTGGYLHSHKDTYPSGSKQQQITTYPFTDENSIFTVLPKLLEYNGTFVPETVEGFVKLKHKDIVRLQHKPTKKFLHSHDVRPSVTDNKDHNEVSGYGAEGFSGDTNDHWRIELENEHDTLKALTKFRLVHVNTGCFLFSHKVKLPKWGYEQQEVTCTRVGRRYLTLWRIEGNENPRSIFFTVLTSILIFILLQCQLILKK</sequence>
<keyword evidence="11 15" id="KW-0472">Membrane</keyword>
<dbReference type="GO" id="GO:0005789">
    <property type="term" value="C:endoplasmic reticulum membrane"/>
    <property type="evidence" value="ECO:0007669"/>
    <property type="project" value="UniProtKB-SubCell"/>
</dbReference>
<dbReference type="PANTHER" id="PTHR10050">
    <property type="entry name" value="DOLICHYL-PHOSPHATE-MANNOSE--PROTEIN MANNOSYLTRANSFERASE"/>
    <property type="match status" value="1"/>
</dbReference>
<feature type="transmembrane region" description="Helical" evidence="15">
    <location>
        <begin position="212"/>
        <end position="245"/>
    </location>
</feature>
<evidence type="ECO:0000256" key="3">
    <source>
        <dbReference type="ARBA" id="ARBA00007222"/>
    </source>
</evidence>
<comment type="similarity">
    <text evidence="3">Belongs to the glycosyltransferase 39 family.</text>
</comment>
<comment type="subcellular location">
    <subcellularLocation>
        <location evidence="1">Endoplasmic reticulum membrane</location>
        <topology evidence="1">Multi-pass membrane protein</topology>
    </subcellularLocation>
</comment>
<dbReference type="InterPro" id="IPR003342">
    <property type="entry name" value="ArnT-like_N"/>
</dbReference>
<protein>
    <recommendedName>
        <fullName evidence="4">dolichyl-phosphate-mannose--protein mannosyltransferase</fullName>
        <ecNumber evidence="4">2.4.1.109</ecNumber>
    </recommendedName>
</protein>
<evidence type="ECO:0000256" key="9">
    <source>
        <dbReference type="ARBA" id="ARBA00022824"/>
    </source>
</evidence>
<evidence type="ECO:0000256" key="2">
    <source>
        <dbReference type="ARBA" id="ARBA00004922"/>
    </source>
</evidence>
<keyword evidence="9" id="KW-0256">Endoplasmic reticulum</keyword>
<dbReference type="Proteomes" id="UP001211065">
    <property type="component" value="Unassembled WGS sequence"/>
</dbReference>
<evidence type="ECO:0000313" key="17">
    <source>
        <dbReference type="EMBL" id="KAJ3215440.1"/>
    </source>
</evidence>
<evidence type="ECO:0000256" key="7">
    <source>
        <dbReference type="ARBA" id="ARBA00022692"/>
    </source>
</evidence>
<evidence type="ECO:0000256" key="11">
    <source>
        <dbReference type="ARBA" id="ARBA00023136"/>
    </source>
</evidence>
<reference evidence="17" key="1">
    <citation type="submission" date="2020-05" db="EMBL/GenBank/DDBJ databases">
        <title>Phylogenomic resolution of chytrid fungi.</title>
        <authorList>
            <person name="Stajich J.E."/>
            <person name="Amses K."/>
            <person name="Simmons R."/>
            <person name="Seto K."/>
            <person name="Myers J."/>
            <person name="Bonds A."/>
            <person name="Quandt C.A."/>
            <person name="Barry K."/>
            <person name="Liu P."/>
            <person name="Grigoriev I."/>
            <person name="Longcore J.E."/>
            <person name="James T.Y."/>
        </authorList>
    </citation>
    <scope>NUCLEOTIDE SEQUENCE</scope>
    <source>
        <strain evidence="17">JEL0476</strain>
    </source>
</reference>